<feature type="transmembrane region" description="Helical" evidence="1">
    <location>
        <begin position="20"/>
        <end position="40"/>
    </location>
</feature>
<evidence type="ECO:0000313" key="3">
    <source>
        <dbReference type="Proteomes" id="UP000006755"/>
    </source>
</evidence>
<proteinExistence type="predicted"/>
<protein>
    <submittedName>
        <fullName evidence="2">Uncharacterized protein</fullName>
    </submittedName>
</protein>
<comment type="caution">
    <text evidence="2">The sequence shown here is derived from an EMBL/GenBank/DDBJ whole genome shotgun (WGS) entry which is preliminary data.</text>
</comment>
<name>K2J0W1_9GAMM</name>
<keyword evidence="1" id="KW-0472">Membrane</keyword>
<organism evidence="2 3">
    <name type="scientific">Gallaecimonas xiamenensis 3-C-1</name>
    <dbReference type="NCBI Taxonomy" id="745411"/>
    <lineage>
        <taxon>Bacteria</taxon>
        <taxon>Pseudomonadati</taxon>
        <taxon>Pseudomonadota</taxon>
        <taxon>Gammaproteobacteria</taxon>
        <taxon>Enterobacterales</taxon>
        <taxon>Gallaecimonadaceae</taxon>
        <taxon>Gallaecimonas</taxon>
    </lineage>
</organism>
<feature type="transmembrane region" description="Helical" evidence="1">
    <location>
        <begin position="141"/>
        <end position="162"/>
    </location>
</feature>
<accession>K2J0W1</accession>
<feature type="transmembrane region" description="Helical" evidence="1">
    <location>
        <begin position="46"/>
        <end position="63"/>
    </location>
</feature>
<sequence length="166" mass="17939">MDWVQYKNKPMPALVRQQGLKAVLGVSLWSGPICLLWGVLYYFKPALAGIMIPLSGVLLALVVRSFSRALGGRFTALACQSYLVLVLMALRFGFAVQAPVQWALVMILGLIGLGLVPFTLRRDLLDDGAAPSSGQGDKWYLVLPLGLFGTLLSCYLAVQLLALSQG</sequence>
<evidence type="ECO:0000256" key="1">
    <source>
        <dbReference type="SAM" id="Phobius"/>
    </source>
</evidence>
<keyword evidence="3" id="KW-1185">Reference proteome</keyword>
<feature type="transmembrane region" description="Helical" evidence="1">
    <location>
        <begin position="75"/>
        <end position="94"/>
    </location>
</feature>
<dbReference type="Proteomes" id="UP000006755">
    <property type="component" value="Unassembled WGS sequence"/>
</dbReference>
<dbReference type="AlphaFoldDB" id="K2J0W1"/>
<reference evidence="2 3" key="1">
    <citation type="journal article" date="2012" name="J. Bacteriol.">
        <title>Genome Sequence of Gallaecimonas xiamenensis Type Strain 3-C-1.</title>
        <authorList>
            <person name="Lai Q."/>
            <person name="Wang L."/>
            <person name="Wang W."/>
            <person name="Shao Z."/>
        </authorList>
    </citation>
    <scope>NUCLEOTIDE SEQUENCE [LARGE SCALE GENOMIC DNA]</scope>
    <source>
        <strain evidence="2 3">3-C-1</strain>
    </source>
</reference>
<feature type="transmembrane region" description="Helical" evidence="1">
    <location>
        <begin position="100"/>
        <end position="120"/>
    </location>
</feature>
<keyword evidence="1" id="KW-1133">Transmembrane helix</keyword>
<gene>
    <name evidence="2" type="ORF">B3C1_16556</name>
</gene>
<keyword evidence="1" id="KW-0812">Transmembrane</keyword>
<dbReference type="EMBL" id="AMRI01000029">
    <property type="protein sequence ID" value="EKE68658.1"/>
    <property type="molecule type" value="Genomic_DNA"/>
</dbReference>
<evidence type="ECO:0000313" key="2">
    <source>
        <dbReference type="EMBL" id="EKE68658.1"/>
    </source>
</evidence>
<dbReference type="STRING" id="745411.B3C1_16556"/>